<feature type="region of interest" description="Disordered" evidence="1">
    <location>
        <begin position="142"/>
        <end position="210"/>
    </location>
</feature>
<comment type="caution">
    <text evidence="2">The sequence shown here is derived from an EMBL/GenBank/DDBJ whole genome shotgun (WGS) entry which is preliminary data.</text>
</comment>
<dbReference type="OrthoDB" id="947199at2"/>
<evidence type="ECO:0000256" key="1">
    <source>
        <dbReference type="SAM" id="MobiDB-lite"/>
    </source>
</evidence>
<reference evidence="2 3" key="1">
    <citation type="submission" date="2018-03" db="EMBL/GenBank/DDBJ databases">
        <title>Adhaeribacter sp. HMF7605 Genome sequencing and assembly.</title>
        <authorList>
            <person name="Kang H."/>
            <person name="Kang J."/>
            <person name="Cha I."/>
            <person name="Kim H."/>
            <person name="Joh K."/>
        </authorList>
    </citation>
    <scope>NUCLEOTIDE SEQUENCE [LARGE SCALE GENOMIC DNA]</scope>
    <source>
        <strain evidence="2 3">HMF7605</strain>
    </source>
</reference>
<keyword evidence="3" id="KW-1185">Reference proteome</keyword>
<proteinExistence type="predicted"/>
<feature type="compositionally biased region" description="Basic and acidic residues" evidence="1">
    <location>
        <begin position="186"/>
        <end position="210"/>
    </location>
</feature>
<gene>
    <name evidence="2" type="ORF">AHMF7605_25605</name>
</gene>
<dbReference type="EMBL" id="PYFT01000001">
    <property type="protein sequence ID" value="PSR56628.1"/>
    <property type="molecule type" value="Genomic_DNA"/>
</dbReference>
<name>A0A2T2YM91_9BACT</name>
<organism evidence="2 3">
    <name type="scientific">Adhaeribacter arboris</name>
    <dbReference type="NCBI Taxonomy" id="2072846"/>
    <lineage>
        <taxon>Bacteria</taxon>
        <taxon>Pseudomonadati</taxon>
        <taxon>Bacteroidota</taxon>
        <taxon>Cytophagia</taxon>
        <taxon>Cytophagales</taxon>
        <taxon>Hymenobacteraceae</taxon>
        <taxon>Adhaeribacter</taxon>
    </lineage>
</organism>
<accession>A0A2T2YM91</accession>
<dbReference type="RefSeq" id="WP_106932806.1">
    <property type="nucleotide sequence ID" value="NZ_PYFT01000001.1"/>
</dbReference>
<feature type="compositionally biased region" description="Basic and acidic residues" evidence="1">
    <location>
        <begin position="142"/>
        <end position="156"/>
    </location>
</feature>
<sequence length="210" mass="23632">MPNNDEKDSLFPPEYAHLDKMVREAQEQIRLIDEQIKNVPSDRGTAPQYNPPGFLRSRQMGSRDQRINDLEKQKGQVRAEVMDKVEKETINADPKTANTVRDKALAEMYSNPFEGKSAAEIKAARGEIKDLETAQNFAATLHKGDFRINQPDRDVAEPTNAPTNNEDKKSSPGSNRFSESLSYTKAIEKNDTAPDKSPNLEKGKEEIDKD</sequence>
<dbReference type="AlphaFoldDB" id="A0A2T2YM91"/>
<evidence type="ECO:0000313" key="2">
    <source>
        <dbReference type="EMBL" id="PSR56628.1"/>
    </source>
</evidence>
<evidence type="ECO:0000313" key="3">
    <source>
        <dbReference type="Proteomes" id="UP000240357"/>
    </source>
</evidence>
<protein>
    <submittedName>
        <fullName evidence="2">Uncharacterized protein</fullName>
    </submittedName>
</protein>
<feature type="region of interest" description="Disordered" evidence="1">
    <location>
        <begin position="35"/>
        <end position="63"/>
    </location>
</feature>
<feature type="compositionally biased region" description="Polar residues" evidence="1">
    <location>
        <begin position="171"/>
        <end position="183"/>
    </location>
</feature>
<dbReference type="Proteomes" id="UP000240357">
    <property type="component" value="Unassembled WGS sequence"/>
</dbReference>